<dbReference type="Proteomes" id="UP000275408">
    <property type="component" value="Unassembled WGS sequence"/>
</dbReference>
<protein>
    <recommendedName>
        <fullName evidence="1">DUF985 domain-containing protein</fullName>
    </recommendedName>
</protein>
<dbReference type="InterPro" id="IPR009327">
    <property type="entry name" value="Cupin_DUF985"/>
</dbReference>
<comment type="caution">
    <text evidence="2">The sequence shown here is derived from an EMBL/GenBank/DDBJ whole genome shotgun (WGS) entry which is preliminary data.</text>
</comment>
<dbReference type="PANTHER" id="PTHR33387:SF3">
    <property type="entry name" value="DUF985 DOMAIN-CONTAINING PROTEIN"/>
    <property type="match status" value="1"/>
</dbReference>
<name>A0A3M6V5W4_POCDA</name>
<dbReference type="InterPro" id="IPR014710">
    <property type="entry name" value="RmlC-like_jellyroll"/>
</dbReference>
<dbReference type="InterPro" id="IPR011051">
    <property type="entry name" value="RmlC_Cupin_sf"/>
</dbReference>
<organism evidence="2 3">
    <name type="scientific">Pocillopora damicornis</name>
    <name type="common">Cauliflower coral</name>
    <name type="synonym">Millepora damicornis</name>
    <dbReference type="NCBI Taxonomy" id="46731"/>
    <lineage>
        <taxon>Eukaryota</taxon>
        <taxon>Metazoa</taxon>
        <taxon>Cnidaria</taxon>
        <taxon>Anthozoa</taxon>
        <taxon>Hexacorallia</taxon>
        <taxon>Scleractinia</taxon>
        <taxon>Astrocoeniina</taxon>
        <taxon>Pocilloporidae</taxon>
        <taxon>Pocillopora</taxon>
    </lineage>
</organism>
<feature type="domain" description="DUF985" evidence="1">
    <location>
        <begin position="9"/>
        <end position="154"/>
    </location>
</feature>
<dbReference type="OMA" id="GFEFADH"/>
<dbReference type="CDD" id="cd06121">
    <property type="entry name" value="cupin_YML079wp"/>
    <property type="match status" value="1"/>
</dbReference>
<evidence type="ECO:0000313" key="2">
    <source>
        <dbReference type="EMBL" id="RMX60978.1"/>
    </source>
</evidence>
<dbReference type="EMBL" id="RCHS01000086">
    <property type="protein sequence ID" value="RMX60978.1"/>
    <property type="molecule type" value="Genomic_DNA"/>
</dbReference>
<dbReference type="OrthoDB" id="6614653at2759"/>
<keyword evidence="3" id="KW-1185">Reference proteome</keyword>
<dbReference type="InterPro" id="IPR039935">
    <property type="entry name" value="YML079W-like"/>
</dbReference>
<dbReference type="Gene3D" id="2.60.120.10">
    <property type="entry name" value="Jelly Rolls"/>
    <property type="match status" value="1"/>
</dbReference>
<sequence>MSNRKDIYVKKLGLIPLSEEGGYFSETYRSPETIPVEGREGTERSLFTTIFYLIAPELGGKNFFNKNKSDITHFFHDGWPAKYIYITQEGKVEEFILGKDILKGHVLQQRVPGGCLKAAKILIDERSEYEKYPGETPFTLISEKMSPGFDYRDRHVPLASEVKSMYENLWPEIKEYCTPDENN</sequence>
<proteinExistence type="predicted"/>
<gene>
    <name evidence="2" type="ORF">pdam_00014196</name>
</gene>
<accession>A0A3M6V5W4</accession>
<dbReference type="PANTHER" id="PTHR33387">
    <property type="entry name" value="RMLC-LIKE JELLY ROLL FOLD PROTEIN"/>
    <property type="match status" value="1"/>
</dbReference>
<dbReference type="AlphaFoldDB" id="A0A3M6V5W4"/>
<evidence type="ECO:0000259" key="1">
    <source>
        <dbReference type="Pfam" id="PF06172"/>
    </source>
</evidence>
<evidence type="ECO:0000313" key="3">
    <source>
        <dbReference type="Proteomes" id="UP000275408"/>
    </source>
</evidence>
<dbReference type="Pfam" id="PF06172">
    <property type="entry name" value="Cupin_5"/>
    <property type="match status" value="1"/>
</dbReference>
<reference evidence="2 3" key="1">
    <citation type="journal article" date="2018" name="Sci. Rep.">
        <title>Comparative analysis of the Pocillopora damicornis genome highlights role of immune system in coral evolution.</title>
        <authorList>
            <person name="Cunning R."/>
            <person name="Bay R.A."/>
            <person name="Gillette P."/>
            <person name="Baker A.C."/>
            <person name="Traylor-Knowles N."/>
        </authorList>
    </citation>
    <scope>NUCLEOTIDE SEQUENCE [LARGE SCALE GENOMIC DNA]</scope>
    <source>
        <strain evidence="2">RSMAS</strain>
        <tissue evidence="2">Whole animal</tissue>
    </source>
</reference>
<dbReference type="SUPFAM" id="SSF51182">
    <property type="entry name" value="RmlC-like cupins"/>
    <property type="match status" value="1"/>
</dbReference>